<keyword evidence="2" id="KW-0378">Hydrolase</keyword>
<evidence type="ECO:0000313" key="9">
    <source>
        <dbReference type="WBParaSite" id="SMUV_0000758501-mRNA-1"/>
    </source>
</evidence>
<dbReference type="GO" id="GO:0043596">
    <property type="term" value="C:nuclear replication fork"/>
    <property type="evidence" value="ECO:0007669"/>
    <property type="project" value="TreeGrafter"/>
</dbReference>
<dbReference type="GO" id="GO:0005524">
    <property type="term" value="F:ATP binding"/>
    <property type="evidence" value="ECO:0007669"/>
    <property type="project" value="InterPro"/>
</dbReference>
<evidence type="ECO:0000256" key="3">
    <source>
        <dbReference type="ARBA" id="ARBA00023242"/>
    </source>
</evidence>
<dbReference type="Gene3D" id="3.40.50.300">
    <property type="entry name" value="P-loop containing nucleotide triphosphate hydrolases"/>
    <property type="match status" value="1"/>
</dbReference>
<dbReference type="GO" id="GO:0016787">
    <property type="term" value="F:hydrolase activity"/>
    <property type="evidence" value="ECO:0007669"/>
    <property type="project" value="UniProtKB-KW"/>
</dbReference>
<dbReference type="Pfam" id="PF00271">
    <property type="entry name" value="Helicase_C"/>
    <property type="match status" value="1"/>
</dbReference>
<dbReference type="SMART" id="SM00490">
    <property type="entry name" value="HELICc"/>
    <property type="match status" value="1"/>
</dbReference>
<accession>A0A0N5AS35</accession>
<dbReference type="AlphaFoldDB" id="A0A0N5AS35"/>
<evidence type="ECO:0000259" key="6">
    <source>
        <dbReference type="PROSITE" id="PS51194"/>
    </source>
</evidence>
<dbReference type="InterPro" id="IPR000330">
    <property type="entry name" value="SNF2_N"/>
</dbReference>
<feature type="domain" description="Helicase C-terminal" evidence="6">
    <location>
        <begin position="510"/>
        <end position="666"/>
    </location>
</feature>
<keyword evidence="3" id="KW-0539">Nucleus</keyword>
<keyword evidence="8" id="KW-1185">Reference proteome</keyword>
<dbReference type="GO" id="GO:0031297">
    <property type="term" value="P:replication fork processing"/>
    <property type="evidence" value="ECO:0007669"/>
    <property type="project" value="TreeGrafter"/>
</dbReference>
<dbReference type="SMART" id="SM00487">
    <property type="entry name" value="DEXDc"/>
    <property type="match status" value="1"/>
</dbReference>
<comment type="subcellular location">
    <subcellularLocation>
        <location evidence="1">Nucleus</location>
    </subcellularLocation>
</comment>
<evidence type="ECO:0000259" key="7">
    <source>
        <dbReference type="PROSITE" id="PS51467"/>
    </source>
</evidence>
<dbReference type="InterPro" id="IPR010003">
    <property type="entry name" value="HARP_dom"/>
</dbReference>
<dbReference type="WBParaSite" id="SMUV_0000758501-mRNA-1">
    <property type="protein sequence ID" value="SMUV_0000758501-mRNA-1"/>
    <property type="gene ID" value="SMUV_0000758501"/>
</dbReference>
<dbReference type="Pfam" id="PF07443">
    <property type="entry name" value="HARP"/>
    <property type="match status" value="1"/>
</dbReference>
<dbReference type="InterPro" id="IPR049730">
    <property type="entry name" value="SNF2/RAD54-like_C"/>
</dbReference>
<reference evidence="9" key="1">
    <citation type="submission" date="2017-02" db="UniProtKB">
        <authorList>
            <consortium name="WormBaseParasite"/>
        </authorList>
    </citation>
    <scope>IDENTIFICATION</scope>
</reference>
<feature type="domain" description="HARP" evidence="7">
    <location>
        <begin position="114"/>
        <end position="195"/>
    </location>
</feature>
<dbReference type="CDD" id="cd18793">
    <property type="entry name" value="SF2_C_SNF"/>
    <property type="match status" value="1"/>
</dbReference>
<dbReference type="InterPro" id="IPR027417">
    <property type="entry name" value="P-loop_NTPase"/>
</dbReference>
<evidence type="ECO:0000256" key="2">
    <source>
        <dbReference type="ARBA" id="ARBA00022801"/>
    </source>
</evidence>
<evidence type="ECO:0000259" key="5">
    <source>
        <dbReference type="PROSITE" id="PS51192"/>
    </source>
</evidence>
<dbReference type="InterPro" id="IPR014001">
    <property type="entry name" value="Helicase_ATP-bd"/>
</dbReference>
<dbReference type="PROSITE" id="PS51467">
    <property type="entry name" value="HARP"/>
    <property type="match status" value="1"/>
</dbReference>
<dbReference type="CDD" id="cd18010">
    <property type="entry name" value="DEXHc_HARP_SMARCAL1"/>
    <property type="match status" value="1"/>
</dbReference>
<feature type="domain" description="Helicase ATP-binding" evidence="5">
    <location>
        <begin position="237"/>
        <end position="395"/>
    </location>
</feature>
<dbReference type="PROSITE" id="PS51192">
    <property type="entry name" value="HELICASE_ATP_BIND_1"/>
    <property type="match status" value="1"/>
</dbReference>
<name>A0A0N5AS35_9BILA</name>
<dbReference type="PANTHER" id="PTHR45766:SF6">
    <property type="entry name" value="SWI_SNF-RELATED MATRIX-ASSOCIATED ACTIN-DEPENDENT REGULATOR OF CHROMATIN SUBFAMILY A-LIKE PROTEIN 1"/>
    <property type="match status" value="1"/>
</dbReference>
<sequence>MVLTDDQLKRIARNKEEANRRKAATLAKLNGTDKSKPELLILQPGTSKVTAVNSKEGNCSTGLFSLNTTERPTLVNKSNLSHRMPAQNLKNLVLNRQQQIQANPPSSVIRTQSAQHSVKLEAIIQPAPLSFLEKKKEIKVSVLYNVDVVEALKSVPSGTFDPNRHFWTFPLKDIKLIEDKLLSLKNLDLKLETVPHHIVQWLEHTNQSLLRKDPTLEGAIDDILLNALFPFQRKGIIFGIQRRGKLLLADEMGLGKSIQALGIARFFKSDWPLLIVCPSSVKYSWLEQIRKFIPSVSNIVLIEKGSDQLPYEKSSRTVVILSYDLMVSKKDHLVEYGFQAIIFDESHLLKDGLAQRTKAATEISRNALRIILLSGTPALSRPSELYSQLRIIDSKLFPNFRDFAIRYCDGKQGRYSFEAKGCTNSTELAIILQDNIMIRRLKKDVLEDLPAKRQEVVFLSDSTVRENLGNLRKAKAAYKQAVDNETKHQCLVEYYYETGIAKANSVSKHVIDNFFYEGAPHRKVLVFAHHQVVLDTLSMNITKKGLRSIRIDGTTSSKLRDEQCQLFQNNEDVTVAVLSLTAAGVGITLTAATVVVFAELHWNPGTLKQAEDRAHRVGQKDSVFIQYLIAKGTADDILWPLIQKKLDVLGSCKLSSDTYRDADSVEKTVINQSQGLGEYYPVIKRSKTDSYNC</sequence>
<dbReference type="GO" id="GO:0006281">
    <property type="term" value="P:DNA repair"/>
    <property type="evidence" value="ECO:0007669"/>
    <property type="project" value="TreeGrafter"/>
</dbReference>
<comment type="similarity">
    <text evidence="4">Belongs to the SNF2/RAD54 helicase family. SMARCAL1 subfamily.</text>
</comment>
<dbReference type="STRING" id="451379.A0A0N5AS35"/>
<evidence type="ECO:0000256" key="1">
    <source>
        <dbReference type="ARBA" id="ARBA00004123"/>
    </source>
</evidence>
<dbReference type="InterPro" id="IPR001650">
    <property type="entry name" value="Helicase_C-like"/>
</dbReference>
<dbReference type="PANTHER" id="PTHR45766">
    <property type="entry name" value="DNA ANNEALING HELICASE AND ENDONUCLEASE ZRANB3 FAMILY MEMBER"/>
    <property type="match status" value="1"/>
</dbReference>
<dbReference type="Pfam" id="PF00176">
    <property type="entry name" value="SNF2-rel_dom"/>
    <property type="match status" value="1"/>
</dbReference>
<dbReference type="Proteomes" id="UP000046393">
    <property type="component" value="Unplaced"/>
</dbReference>
<dbReference type="Gene3D" id="3.40.50.10810">
    <property type="entry name" value="Tandem AAA-ATPase domain"/>
    <property type="match status" value="1"/>
</dbReference>
<proteinExistence type="inferred from homology"/>
<dbReference type="SUPFAM" id="SSF52540">
    <property type="entry name" value="P-loop containing nucleoside triphosphate hydrolases"/>
    <property type="match status" value="2"/>
</dbReference>
<dbReference type="InterPro" id="IPR038718">
    <property type="entry name" value="SNF2-like_sf"/>
</dbReference>
<organism evidence="8 9">
    <name type="scientific">Syphacia muris</name>
    <dbReference type="NCBI Taxonomy" id="451379"/>
    <lineage>
        <taxon>Eukaryota</taxon>
        <taxon>Metazoa</taxon>
        <taxon>Ecdysozoa</taxon>
        <taxon>Nematoda</taxon>
        <taxon>Chromadorea</taxon>
        <taxon>Rhabditida</taxon>
        <taxon>Spirurina</taxon>
        <taxon>Oxyuridomorpha</taxon>
        <taxon>Oxyuroidea</taxon>
        <taxon>Oxyuridae</taxon>
        <taxon>Syphacia</taxon>
    </lineage>
</organism>
<dbReference type="PROSITE" id="PS51194">
    <property type="entry name" value="HELICASE_CTER"/>
    <property type="match status" value="1"/>
</dbReference>
<evidence type="ECO:0000313" key="8">
    <source>
        <dbReference type="Proteomes" id="UP000046393"/>
    </source>
</evidence>
<evidence type="ECO:0000256" key="4">
    <source>
        <dbReference type="PROSITE-ProRule" id="PRU00800"/>
    </source>
</evidence>
<protein>
    <submittedName>
        <fullName evidence="9">SWI/SNF-related matrix-associated actin-dependent regulator of chromatin subfamily A-like protein 1</fullName>
    </submittedName>
</protein>